<dbReference type="RefSeq" id="WP_123608155.1">
    <property type="nucleotide sequence ID" value="NZ_RJVG01000002.1"/>
</dbReference>
<dbReference type="GO" id="GO:0005524">
    <property type="term" value="F:ATP binding"/>
    <property type="evidence" value="ECO:0007669"/>
    <property type="project" value="UniProtKB-UniRule"/>
</dbReference>
<dbReference type="GO" id="GO:0019150">
    <property type="term" value="F:D-ribulokinase activity"/>
    <property type="evidence" value="ECO:0007669"/>
    <property type="project" value="RHEA"/>
</dbReference>
<proteinExistence type="inferred from homology"/>
<dbReference type="Pfam" id="PF00370">
    <property type="entry name" value="FGGY_N"/>
    <property type="match status" value="1"/>
</dbReference>
<dbReference type="EMBL" id="RJVG01000002">
    <property type="protein sequence ID" value="ROR30448.1"/>
    <property type="molecule type" value="Genomic_DNA"/>
</dbReference>
<dbReference type="OrthoDB" id="9805576at2"/>
<comment type="catalytic activity">
    <reaction evidence="7 9">
        <text>L-ribulose + ATP = L-ribulose 5-phosphate + ADP + H(+)</text>
        <dbReference type="Rhea" id="RHEA:22072"/>
        <dbReference type="ChEBI" id="CHEBI:15378"/>
        <dbReference type="ChEBI" id="CHEBI:16880"/>
        <dbReference type="ChEBI" id="CHEBI:30616"/>
        <dbReference type="ChEBI" id="CHEBI:58226"/>
        <dbReference type="ChEBI" id="CHEBI:456216"/>
        <dbReference type="EC" id="2.7.1.16"/>
    </reaction>
</comment>
<evidence type="ECO:0000256" key="8">
    <source>
        <dbReference type="NCBIfam" id="TIGR01234"/>
    </source>
</evidence>
<dbReference type="NCBIfam" id="NF003154">
    <property type="entry name" value="PRK04123.1"/>
    <property type="match status" value="1"/>
</dbReference>
<comment type="pathway">
    <text evidence="7 9">Carbohydrate degradation; L-arabinose degradation via L-ribulose; D-xylulose 5-phosphate from L-arabinose (bacterial route): step 2/3.</text>
</comment>
<dbReference type="InterPro" id="IPR018484">
    <property type="entry name" value="FGGY_N"/>
</dbReference>
<evidence type="ECO:0000256" key="6">
    <source>
        <dbReference type="ARBA" id="ARBA00023277"/>
    </source>
</evidence>
<dbReference type="GO" id="GO:0005737">
    <property type="term" value="C:cytoplasm"/>
    <property type="evidence" value="ECO:0007669"/>
    <property type="project" value="TreeGrafter"/>
</dbReference>
<keyword evidence="4 7" id="KW-0067">ATP-binding</keyword>
<evidence type="ECO:0000259" key="10">
    <source>
        <dbReference type="Pfam" id="PF00370"/>
    </source>
</evidence>
<comment type="similarity">
    <text evidence="7 9">Belongs to the ribulokinase family.</text>
</comment>
<protein>
    <recommendedName>
        <fullName evidence="7 8">Ribulokinase</fullName>
        <ecNumber evidence="7 8">2.7.1.16</ecNumber>
    </recommendedName>
</protein>
<evidence type="ECO:0000256" key="4">
    <source>
        <dbReference type="ARBA" id="ARBA00022840"/>
    </source>
</evidence>
<reference evidence="12 13" key="1">
    <citation type="submission" date="2018-11" db="EMBL/GenBank/DDBJ databases">
        <title>Genomic Encyclopedia of Type Strains, Phase IV (KMG-IV): sequencing the most valuable type-strain genomes for metagenomic binning, comparative biology and taxonomic classification.</title>
        <authorList>
            <person name="Goeker M."/>
        </authorList>
    </citation>
    <scope>NUCLEOTIDE SEQUENCE [LARGE SCALE GENOMIC DNA]</scope>
    <source>
        <strain evidence="12 13">DSM 26537</strain>
    </source>
</reference>
<dbReference type="AlphaFoldDB" id="A0A3N1XW05"/>
<dbReference type="Pfam" id="PF02782">
    <property type="entry name" value="FGGY_C"/>
    <property type="match status" value="1"/>
</dbReference>
<evidence type="ECO:0000256" key="1">
    <source>
        <dbReference type="ARBA" id="ARBA00022679"/>
    </source>
</evidence>
<dbReference type="InterPro" id="IPR018485">
    <property type="entry name" value="FGGY_C"/>
</dbReference>
<gene>
    <name evidence="7" type="primary">araB</name>
    <name evidence="12" type="ORF">EDD66_10299</name>
</gene>
<dbReference type="NCBIfam" id="TIGR01234">
    <property type="entry name" value="L-ribulokinase"/>
    <property type="match status" value="1"/>
</dbReference>
<keyword evidence="2 7" id="KW-0547">Nucleotide-binding</keyword>
<comment type="catalytic activity">
    <reaction evidence="7">
        <text>D-ribulose + ATP = D-ribulose 5-phosphate + ADP + H(+)</text>
        <dbReference type="Rhea" id="RHEA:17601"/>
        <dbReference type="ChEBI" id="CHEBI:15378"/>
        <dbReference type="ChEBI" id="CHEBI:17173"/>
        <dbReference type="ChEBI" id="CHEBI:30616"/>
        <dbReference type="ChEBI" id="CHEBI:58121"/>
        <dbReference type="ChEBI" id="CHEBI:456216"/>
        <dbReference type="EC" id="2.7.1.16"/>
    </reaction>
</comment>
<dbReference type="EC" id="2.7.1.16" evidence="7 8"/>
<dbReference type="InterPro" id="IPR005929">
    <property type="entry name" value="Ribulokinase"/>
</dbReference>
<keyword evidence="13" id="KW-1185">Reference proteome</keyword>
<dbReference type="UniPathway" id="UPA00145">
    <property type="reaction ID" value="UER00566"/>
</dbReference>
<dbReference type="SUPFAM" id="SSF53067">
    <property type="entry name" value="Actin-like ATPase domain"/>
    <property type="match status" value="2"/>
</dbReference>
<keyword evidence="6 7" id="KW-0119">Carbohydrate metabolism</keyword>
<dbReference type="Gene3D" id="3.30.420.40">
    <property type="match status" value="2"/>
</dbReference>
<feature type="domain" description="Carbohydrate kinase FGGY N-terminal" evidence="10">
    <location>
        <begin position="4"/>
        <end position="276"/>
    </location>
</feature>
<dbReference type="GO" id="GO:0008741">
    <property type="term" value="F:ribulokinase activity"/>
    <property type="evidence" value="ECO:0007669"/>
    <property type="project" value="UniProtKB-UniRule"/>
</dbReference>
<dbReference type="HAMAP" id="MF_00520">
    <property type="entry name" value="Ribulokinase"/>
    <property type="match status" value="1"/>
</dbReference>
<keyword evidence="3 7" id="KW-0418">Kinase</keyword>
<evidence type="ECO:0000256" key="9">
    <source>
        <dbReference type="RuleBase" id="RU003455"/>
    </source>
</evidence>
<feature type="domain" description="Carbohydrate kinase FGGY C-terminal" evidence="11">
    <location>
        <begin position="289"/>
        <end position="487"/>
    </location>
</feature>
<accession>A0A3N1XW05</accession>
<evidence type="ECO:0000256" key="3">
    <source>
        <dbReference type="ARBA" id="ARBA00022777"/>
    </source>
</evidence>
<evidence type="ECO:0000256" key="7">
    <source>
        <dbReference type="HAMAP-Rule" id="MF_00520"/>
    </source>
</evidence>
<evidence type="ECO:0000313" key="13">
    <source>
        <dbReference type="Proteomes" id="UP000273083"/>
    </source>
</evidence>
<dbReference type="CDD" id="cd07781">
    <property type="entry name" value="ASKHA_NBD_FGGY_L-RBK"/>
    <property type="match status" value="1"/>
</dbReference>
<dbReference type="PIRSF" id="PIRSF000538">
    <property type="entry name" value="GlpK"/>
    <property type="match status" value="1"/>
</dbReference>
<dbReference type="GO" id="GO:0019569">
    <property type="term" value="P:L-arabinose catabolic process to D-xylulose 5-phosphate"/>
    <property type="evidence" value="ECO:0007669"/>
    <property type="project" value="UniProtKB-UniRule"/>
</dbReference>
<comment type="caution">
    <text evidence="12">The sequence shown here is derived from an EMBL/GenBank/DDBJ whole genome shotgun (WGS) entry which is preliminary data.</text>
</comment>
<organism evidence="12 13">
    <name type="scientific">Mobilisporobacter senegalensis</name>
    <dbReference type="NCBI Taxonomy" id="1329262"/>
    <lineage>
        <taxon>Bacteria</taxon>
        <taxon>Bacillati</taxon>
        <taxon>Bacillota</taxon>
        <taxon>Clostridia</taxon>
        <taxon>Lachnospirales</taxon>
        <taxon>Lachnospiraceae</taxon>
        <taxon>Mobilisporobacter</taxon>
    </lineage>
</organism>
<evidence type="ECO:0000259" key="11">
    <source>
        <dbReference type="Pfam" id="PF02782"/>
    </source>
</evidence>
<sequence length="559" mass="62424">MKKYTIGIDYGTLSGRAVLVDVENGEEICFSVAEYKHGVIDEYLPDSLERLAPETALQHPEDYLEVLRTTVPEVLRMANVTKEQIIGIGVDFTSCTVLPVDKNGTPLCFLEEYKNRPHAYVKLWKHHAAQGQADWFNEVAHQRKEKFMGRYGDRMSSEWVVPKAMQILQEDEEIYRVMDRFIEAGDWIVWMLTGEEKRSLCQAGYKAVWSKKEGYPDKEFFTALDPRMTDFVEEKLSGDIYATTDCAGYLSRNGAELTGLLEGTPVAVANVDAHVALPAVRITEPGKMLMIMGTSTCHIMMSNEEHFIPGVGGVVEDGVVPGYYAYEAGQACVGDHFDWFVKNCVPGDYEKEAENKGISIHRLLEEKVKGQLPGESGLIALDWWNGNRSILTDADLSGMLLGATLHTKPEEIYRALIEATAFGTRIIIEAFEEGGVPIEELYAAGGIAQKNAMMMQIYADVTNKEIRISSSKQAPALGAALFGAVAAGAARGGYDTIEEASKHMSRLQDKIYTPNADHVKRYNMLFKEYKILHDYFGKGENDVMKRLKVIKSYAMKAKK</sequence>
<dbReference type="InterPro" id="IPR043129">
    <property type="entry name" value="ATPase_NBD"/>
</dbReference>
<keyword evidence="1 7" id="KW-0808">Transferase</keyword>
<keyword evidence="5 7" id="KW-0054">Arabinose catabolism</keyword>
<name>A0A3N1XW05_9FIRM</name>
<evidence type="ECO:0000256" key="5">
    <source>
        <dbReference type="ARBA" id="ARBA00022935"/>
    </source>
</evidence>
<dbReference type="PANTHER" id="PTHR43435:SF4">
    <property type="entry name" value="FGGY CARBOHYDRATE KINASE DOMAIN-CONTAINING PROTEIN"/>
    <property type="match status" value="1"/>
</dbReference>
<dbReference type="Proteomes" id="UP000273083">
    <property type="component" value="Unassembled WGS sequence"/>
</dbReference>
<dbReference type="PANTHER" id="PTHR43435">
    <property type="entry name" value="RIBULOKINASE"/>
    <property type="match status" value="1"/>
</dbReference>
<evidence type="ECO:0000313" key="12">
    <source>
        <dbReference type="EMBL" id="ROR30448.1"/>
    </source>
</evidence>
<evidence type="ECO:0000256" key="2">
    <source>
        <dbReference type="ARBA" id="ARBA00022741"/>
    </source>
</evidence>
<dbReference type="InterPro" id="IPR000577">
    <property type="entry name" value="Carb_kinase_FGGY"/>
</dbReference>